<evidence type="ECO:0000256" key="1">
    <source>
        <dbReference type="SAM" id="MobiDB-lite"/>
    </source>
</evidence>
<dbReference type="AlphaFoldDB" id="A0A6J4IH90"/>
<reference evidence="2" key="1">
    <citation type="submission" date="2020-02" db="EMBL/GenBank/DDBJ databases">
        <authorList>
            <person name="Meier V. D."/>
        </authorList>
    </citation>
    <scope>NUCLEOTIDE SEQUENCE</scope>
    <source>
        <strain evidence="2">AVDCRST_MAG10</strain>
    </source>
</reference>
<feature type="region of interest" description="Disordered" evidence="1">
    <location>
        <begin position="1"/>
        <end position="83"/>
    </location>
</feature>
<name>A0A6J4IH90_9ACTN</name>
<organism evidence="2">
    <name type="scientific">uncultured Acidimicrobiales bacterium</name>
    <dbReference type="NCBI Taxonomy" id="310071"/>
    <lineage>
        <taxon>Bacteria</taxon>
        <taxon>Bacillati</taxon>
        <taxon>Actinomycetota</taxon>
        <taxon>Acidimicrobiia</taxon>
        <taxon>Acidimicrobiales</taxon>
        <taxon>environmental samples</taxon>
    </lineage>
</organism>
<feature type="compositionally biased region" description="Basic residues" evidence="1">
    <location>
        <begin position="230"/>
        <end position="245"/>
    </location>
</feature>
<accession>A0A6J4IH90</accession>
<feature type="compositionally biased region" description="Basic residues" evidence="1">
    <location>
        <begin position="1"/>
        <end position="13"/>
    </location>
</feature>
<feature type="compositionally biased region" description="Basic residues" evidence="1">
    <location>
        <begin position="64"/>
        <end position="73"/>
    </location>
</feature>
<proteinExistence type="predicted"/>
<protein>
    <submittedName>
        <fullName evidence="2">Efflux ABC transporter, permease protein</fullName>
    </submittedName>
</protein>
<dbReference type="EMBL" id="CADCTB010000139">
    <property type="protein sequence ID" value="CAA9250684.1"/>
    <property type="molecule type" value="Genomic_DNA"/>
</dbReference>
<sequence length="282" mass="31855">DDRQSHRDRRSHPHSGSAPTDAAGRSAHHRPRRGPPHRPPQHPQPAGLRPGDGPGRHVPAHLPLRVRRRHHHQRDPLRRLPGPGVRRHWRALRRHDVVDRRGRGPQGGLLRPPPIPARAPHRHRLRPRRGRHHPGDDRLDGDDGGRLRHGVPDVGPPRQSPAGGCAVRVRRVRLHVDVRAARHHGRQPPGGPGHRHPGVPVDLRVERFRARRVHARMDAGLRQQPTPHHDRQRHPGVHLGRRRRGTGAGPPRQLLRRPLAVLVRPLHRRVRTAGRPALPAGL</sequence>
<feature type="non-terminal residue" evidence="2">
    <location>
        <position position="1"/>
    </location>
</feature>
<evidence type="ECO:0000313" key="2">
    <source>
        <dbReference type="EMBL" id="CAA9250684.1"/>
    </source>
</evidence>
<feature type="compositionally biased region" description="Basic residues" evidence="1">
    <location>
        <begin position="119"/>
        <end position="132"/>
    </location>
</feature>
<feature type="non-terminal residue" evidence="2">
    <location>
        <position position="282"/>
    </location>
</feature>
<feature type="compositionally biased region" description="Basic and acidic residues" evidence="1">
    <location>
        <begin position="133"/>
        <end position="146"/>
    </location>
</feature>
<feature type="compositionally biased region" description="Basic residues" evidence="1">
    <location>
        <begin position="26"/>
        <end position="40"/>
    </location>
</feature>
<feature type="region of interest" description="Disordered" evidence="1">
    <location>
        <begin position="96"/>
        <end position="163"/>
    </location>
</feature>
<gene>
    <name evidence="2" type="ORF">AVDCRST_MAG10-2209</name>
</gene>
<feature type="region of interest" description="Disordered" evidence="1">
    <location>
        <begin position="219"/>
        <end position="256"/>
    </location>
</feature>